<dbReference type="InterPro" id="IPR021740">
    <property type="entry name" value="Velvet"/>
</dbReference>
<evidence type="ECO:0000313" key="10">
    <source>
        <dbReference type="Proteomes" id="UP000431533"/>
    </source>
</evidence>
<comment type="subcellular location">
    <subcellularLocation>
        <location evidence="1">Nucleus</location>
    </subcellularLocation>
</comment>
<feature type="domain" description="Velvet" evidence="8">
    <location>
        <begin position="117"/>
        <end position="475"/>
    </location>
</feature>
<evidence type="ECO:0000256" key="2">
    <source>
        <dbReference type="ARBA" id="ARBA00022969"/>
    </source>
</evidence>
<keyword evidence="10" id="KW-1185">Reference proteome</keyword>
<evidence type="ECO:0000256" key="7">
    <source>
        <dbReference type="SAM" id="MobiDB-lite"/>
    </source>
</evidence>
<dbReference type="InterPro" id="IPR038491">
    <property type="entry name" value="Velvet_dom_sf"/>
</dbReference>
<comment type="caution">
    <text evidence="9">The sequence shown here is derived from an EMBL/GenBank/DDBJ whole genome shotgun (WGS) entry which is preliminary data.</text>
</comment>
<reference evidence="9 10" key="1">
    <citation type="submission" date="2018-05" db="EMBL/GenBank/DDBJ databases">
        <title>Genome sequencing and assembly of the regulated plant pathogen Lachnellula willkommii and related sister species for the development of diagnostic species identification markers.</title>
        <authorList>
            <person name="Giroux E."/>
            <person name="Bilodeau G."/>
        </authorList>
    </citation>
    <scope>NUCLEOTIDE SEQUENCE [LARGE SCALE GENOMIC DNA]</scope>
    <source>
        <strain evidence="9 10">CBS 185.66</strain>
    </source>
</reference>
<evidence type="ECO:0000256" key="6">
    <source>
        <dbReference type="ARBA" id="ARBA00038045"/>
    </source>
</evidence>
<dbReference type="GO" id="GO:0030435">
    <property type="term" value="P:sporulation resulting in formation of a cellular spore"/>
    <property type="evidence" value="ECO:0007669"/>
    <property type="project" value="UniProtKB-KW"/>
</dbReference>
<proteinExistence type="inferred from homology"/>
<evidence type="ECO:0000256" key="3">
    <source>
        <dbReference type="ARBA" id="ARBA00023015"/>
    </source>
</evidence>
<dbReference type="PANTHER" id="PTHR33572">
    <property type="entry name" value="SPORE DEVELOPMENT REGULATOR VOSA"/>
    <property type="match status" value="1"/>
</dbReference>
<dbReference type="OrthoDB" id="1746739at2759"/>
<dbReference type="RefSeq" id="XP_031004876.1">
    <property type="nucleotide sequence ID" value="XM_031149245.1"/>
</dbReference>
<protein>
    <submittedName>
        <fullName evidence="9">Velvet complex subunit</fullName>
    </submittedName>
</protein>
<dbReference type="GeneID" id="41984481"/>
<sequence length="493" mass="53380">MNTPYAQVTMSTGYPPQASPPHDMHRGSISNIPDAAYRPAAGGPQYPISQHSMPVPQQSQISQPYGDPYNPLAVTRAAIPEKIHAETALAPLQPGTQPALIDPLPRSCVDNGWKYDLKTCSCGYRLKVVQQPQRARMCGFGDKDRRPITPPPCVRLIISDVITGKEIDVNDIDHGMFVLNVDLWDHAGNKEVNLVRHSQTSPSIALGTPASYAQVAHETSAPAYCSNLPVHGGAPVKFEHGQGPSYQTQAYNPFPGPPQVTPYAQPSQGPPPAYNTQQQYHPGYPPPTNGPPPYQSQNGHGQPQMYYQGPPIQAGMDYPIASQPLPSQSYGGRQYAPADMNLQRMPVNTTPPGGMFTRNLIGSLAASAFRLTDPDDRIGIWFVLQDLSVRTEGTFRLRFSFVNVGVPSSSPTSATSGGQPVNGQSMTINTGRAPVLAACFSECFTVYSAKRFPGVVESTNLSKCFATQGIKIPIRKDGQGPGRAREDKEYDED</sequence>
<keyword evidence="3" id="KW-0805">Transcription regulation</keyword>
<dbReference type="InterPro" id="IPR037525">
    <property type="entry name" value="Velvet_dom"/>
</dbReference>
<keyword evidence="2" id="KW-0749">Sporulation</keyword>
<name>A0A8H8R0C1_9HELO</name>
<comment type="similarity">
    <text evidence="6">Belongs to the velvet family. VelB subfamily.</text>
</comment>
<accession>A0A8H8R0C1</accession>
<feature type="region of interest" description="Disordered" evidence="7">
    <location>
        <begin position="40"/>
        <end position="61"/>
    </location>
</feature>
<dbReference type="PROSITE" id="PS51821">
    <property type="entry name" value="VELVET"/>
    <property type="match status" value="1"/>
</dbReference>
<evidence type="ECO:0000256" key="1">
    <source>
        <dbReference type="ARBA" id="ARBA00004123"/>
    </source>
</evidence>
<gene>
    <name evidence="9" type="primary">VEL2</name>
    <name evidence="9" type="ORF">LHYA1_G004283</name>
</gene>
<keyword evidence="5" id="KW-0539">Nucleus</keyword>
<evidence type="ECO:0000256" key="5">
    <source>
        <dbReference type="ARBA" id="ARBA00023242"/>
    </source>
</evidence>
<organism evidence="9 10">
    <name type="scientific">Lachnellula hyalina</name>
    <dbReference type="NCBI Taxonomy" id="1316788"/>
    <lineage>
        <taxon>Eukaryota</taxon>
        <taxon>Fungi</taxon>
        <taxon>Dikarya</taxon>
        <taxon>Ascomycota</taxon>
        <taxon>Pezizomycotina</taxon>
        <taxon>Leotiomycetes</taxon>
        <taxon>Helotiales</taxon>
        <taxon>Lachnaceae</taxon>
        <taxon>Lachnellula</taxon>
    </lineage>
</organism>
<dbReference type="Gene3D" id="2.60.40.3960">
    <property type="entry name" value="Velvet domain"/>
    <property type="match status" value="2"/>
</dbReference>
<evidence type="ECO:0000259" key="8">
    <source>
        <dbReference type="PROSITE" id="PS51821"/>
    </source>
</evidence>
<dbReference type="AlphaFoldDB" id="A0A8H8R0C1"/>
<dbReference type="EMBL" id="QGMH01000078">
    <property type="protein sequence ID" value="TVY26088.1"/>
    <property type="molecule type" value="Genomic_DNA"/>
</dbReference>
<feature type="region of interest" description="Disordered" evidence="7">
    <location>
        <begin position="1"/>
        <end position="28"/>
    </location>
</feature>
<dbReference type="GO" id="GO:0005634">
    <property type="term" value="C:nucleus"/>
    <property type="evidence" value="ECO:0007669"/>
    <property type="project" value="UniProtKB-SubCell"/>
</dbReference>
<dbReference type="PANTHER" id="PTHR33572:SF3">
    <property type="entry name" value="VELVET COMPLEX SUBUNIT B"/>
    <property type="match status" value="1"/>
</dbReference>
<keyword evidence="4" id="KW-0804">Transcription</keyword>
<feature type="region of interest" description="Disordered" evidence="7">
    <location>
        <begin position="236"/>
        <end position="313"/>
    </location>
</feature>
<feature type="compositionally biased region" description="Polar residues" evidence="7">
    <location>
        <begin position="47"/>
        <end position="61"/>
    </location>
</feature>
<dbReference type="Pfam" id="PF11754">
    <property type="entry name" value="Velvet"/>
    <property type="match status" value="1"/>
</dbReference>
<feature type="compositionally biased region" description="Pro residues" evidence="7">
    <location>
        <begin position="283"/>
        <end position="294"/>
    </location>
</feature>
<evidence type="ECO:0000313" key="9">
    <source>
        <dbReference type="EMBL" id="TVY26088.1"/>
    </source>
</evidence>
<feature type="compositionally biased region" description="Polar residues" evidence="7">
    <location>
        <begin position="1"/>
        <end position="14"/>
    </location>
</feature>
<dbReference type="Proteomes" id="UP000431533">
    <property type="component" value="Unassembled WGS sequence"/>
</dbReference>
<evidence type="ECO:0000256" key="4">
    <source>
        <dbReference type="ARBA" id="ARBA00023163"/>
    </source>
</evidence>